<reference evidence="1 2" key="1">
    <citation type="submission" date="2019-02" db="EMBL/GenBank/DDBJ databases">
        <title>Draft Genome Sequence of Streptomyces sp. AM-2504, identified by 16S rRNA comparative analysis as a Streptomyces Kasugaensis strain.</title>
        <authorList>
            <person name="Napolioni V."/>
            <person name="Giuliodori A.M."/>
            <person name="Spurio R."/>
            <person name="Fabbretti A."/>
        </authorList>
    </citation>
    <scope>NUCLEOTIDE SEQUENCE [LARGE SCALE GENOMIC DNA]</scope>
    <source>
        <strain evidence="1 2">AM-2504</strain>
    </source>
</reference>
<sequence>MVSYETTLRHFLSSGDVERAGLFAASCAERMAQLFTGVVGTDPARAADVELVVDCLDRLWSTAATHPWEELADRLLRLPELAGEEVPDGLYSYAYEAAGALHYACKYRETHDTTHIESCCNHALNAAEFISDEIGDGVDRYEVECTRQLADISDLSSAPRAFDDSLRQALRDRSREHSKALLAELIQAT</sequence>
<dbReference type="InterPro" id="IPR023381">
    <property type="entry name" value="YP001051499.1-like_dom_sf"/>
</dbReference>
<gene>
    <name evidence="1" type="ORF">EYS09_11050</name>
</gene>
<accession>A0A4Q9HWP4</accession>
<evidence type="ECO:0000313" key="2">
    <source>
        <dbReference type="Proteomes" id="UP000292452"/>
    </source>
</evidence>
<evidence type="ECO:0008006" key="3">
    <source>
        <dbReference type="Google" id="ProtNLM"/>
    </source>
</evidence>
<evidence type="ECO:0000313" key="1">
    <source>
        <dbReference type="EMBL" id="TBO59634.1"/>
    </source>
</evidence>
<dbReference type="Proteomes" id="UP000292452">
    <property type="component" value="Unassembled WGS sequence"/>
</dbReference>
<keyword evidence="2" id="KW-1185">Reference proteome</keyword>
<name>A0A4Q9HWP4_STRKA</name>
<proteinExistence type="predicted"/>
<dbReference type="EMBL" id="SIXH01000073">
    <property type="protein sequence ID" value="TBO59634.1"/>
    <property type="molecule type" value="Genomic_DNA"/>
</dbReference>
<comment type="caution">
    <text evidence="1">The sequence shown here is derived from an EMBL/GenBank/DDBJ whole genome shotgun (WGS) entry which is preliminary data.</text>
</comment>
<dbReference type="AlphaFoldDB" id="A0A4Q9HWP4"/>
<protein>
    <recommendedName>
        <fullName evidence="3">DUF416 family protein</fullName>
    </recommendedName>
</protein>
<organism evidence="1 2">
    <name type="scientific">Streptomyces kasugaensis</name>
    <dbReference type="NCBI Taxonomy" id="1946"/>
    <lineage>
        <taxon>Bacteria</taxon>
        <taxon>Bacillati</taxon>
        <taxon>Actinomycetota</taxon>
        <taxon>Actinomycetes</taxon>
        <taxon>Kitasatosporales</taxon>
        <taxon>Streptomycetaceae</taxon>
        <taxon>Streptomyces</taxon>
    </lineage>
</organism>
<dbReference type="Gene3D" id="1.20.1590.10">
    <property type="entry name" value="YP_001051499.1 domain like"/>
    <property type="match status" value="1"/>
</dbReference>